<sequence>MSSTMGELLKHTAADGFGFFPAYPGLLLNGDDTKSSDYLVSDSSHPPYWSQTFIHGCYRSKPTRYPAVKFLTAYCTSLNRAGRLNELGILEAVSPVDKNDNLPFLIDHFEELGPAWSSWPASVLCRSPVDHRPRQLQTVCPEEAAPTAYCQDNSALLGSFSPQFSRCSLPVSPVLDIKPDNILFDIGEDTDSTEKELAADPPNIDGQMELNGTTYPVMLPQPLAHDWK</sequence>
<dbReference type="Proteomes" id="UP000310158">
    <property type="component" value="Unassembled WGS sequence"/>
</dbReference>
<dbReference type="AlphaFoldDB" id="A0A4S4LNN1"/>
<dbReference type="OrthoDB" id="5979581at2759"/>
<evidence type="ECO:0000313" key="1">
    <source>
        <dbReference type="EMBL" id="THH13799.1"/>
    </source>
</evidence>
<accession>A0A4S4LNN1</accession>
<keyword evidence="2" id="KW-1185">Reference proteome</keyword>
<proteinExistence type="predicted"/>
<evidence type="ECO:0000313" key="2">
    <source>
        <dbReference type="Proteomes" id="UP000310158"/>
    </source>
</evidence>
<protein>
    <recommendedName>
        <fullName evidence="3">Protein kinase domain-containing protein</fullName>
    </recommendedName>
</protein>
<evidence type="ECO:0008006" key="3">
    <source>
        <dbReference type="Google" id="ProtNLM"/>
    </source>
</evidence>
<reference evidence="1 2" key="1">
    <citation type="submission" date="2019-02" db="EMBL/GenBank/DDBJ databases">
        <title>Genome sequencing of the rare red list fungi Bondarzewia mesenterica.</title>
        <authorList>
            <person name="Buettner E."/>
            <person name="Kellner H."/>
        </authorList>
    </citation>
    <scope>NUCLEOTIDE SEQUENCE [LARGE SCALE GENOMIC DNA]</scope>
    <source>
        <strain evidence="1 2">DSM 108281</strain>
    </source>
</reference>
<organism evidence="1 2">
    <name type="scientific">Bondarzewia mesenterica</name>
    <dbReference type="NCBI Taxonomy" id="1095465"/>
    <lineage>
        <taxon>Eukaryota</taxon>
        <taxon>Fungi</taxon>
        <taxon>Dikarya</taxon>
        <taxon>Basidiomycota</taxon>
        <taxon>Agaricomycotina</taxon>
        <taxon>Agaricomycetes</taxon>
        <taxon>Russulales</taxon>
        <taxon>Bondarzewiaceae</taxon>
        <taxon>Bondarzewia</taxon>
    </lineage>
</organism>
<comment type="caution">
    <text evidence="1">The sequence shown here is derived from an EMBL/GenBank/DDBJ whole genome shotgun (WGS) entry which is preliminary data.</text>
</comment>
<name>A0A4S4LNN1_9AGAM</name>
<dbReference type="EMBL" id="SGPL01000325">
    <property type="protein sequence ID" value="THH13799.1"/>
    <property type="molecule type" value="Genomic_DNA"/>
</dbReference>
<gene>
    <name evidence="1" type="ORF">EW146_g6468</name>
</gene>